<comment type="similarity">
    <text evidence="8">Belongs to the TRAP transporter small permease family.</text>
</comment>
<dbReference type="GO" id="GO:0015740">
    <property type="term" value="P:C4-dicarboxylate transport"/>
    <property type="evidence" value="ECO:0007669"/>
    <property type="project" value="TreeGrafter"/>
</dbReference>
<sequence>MTKILNRIEDFVIISGLALIAIILLLQVFMRYIFNYPFIWSEELARYTFVWVSFIGMGYGIRQNCHIRMEIVQNKLPKKMKDILNIFMNIIACGAFMYLIPSGIELTIQQQAVVSSAMAIPMGYVFIAVPVGFSIGCLRMILMIINDIRSFRKMRGVEA</sequence>
<dbReference type="RefSeq" id="WP_069980345.1">
    <property type="nucleotide sequence ID" value="NZ_CP017269.1"/>
</dbReference>
<evidence type="ECO:0000313" key="11">
    <source>
        <dbReference type="EMBL" id="AOT72030.1"/>
    </source>
</evidence>
<feature type="transmembrane region" description="Helical" evidence="9">
    <location>
        <begin position="44"/>
        <end position="62"/>
    </location>
</feature>
<evidence type="ECO:0000256" key="3">
    <source>
        <dbReference type="ARBA" id="ARBA00022475"/>
    </source>
</evidence>
<dbReference type="KEGG" id="gfe:Gferi_22320"/>
<dbReference type="AlphaFoldDB" id="A0A1D8GM88"/>
<evidence type="ECO:0000256" key="9">
    <source>
        <dbReference type="SAM" id="Phobius"/>
    </source>
</evidence>
<evidence type="ECO:0000256" key="8">
    <source>
        <dbReference type="ARBA" id="ARBA00038436"/>
    </source>
</evidence>
<proteinExistence type="inferred from homology"/>
<name>A0A1D8GM88_9FIRM</name>
<accession>A0A1D8GM88</accession>
<reference evidence="11 12" key="1">
    <citation type="submission" date="2016-09" db="EMBL/GenBank/DDBJ databases">
        <title>Genomic analysis reveals versatility of anaerobic energy metabolism of Geosporobacter ferrireducens IRF9 of phylum Firmicutes.</title>
        <authorList>
            <person name="Kim S.-J."/>
        </authorList>
    </citation>
    <scope>NUCLEOTIDE SEQUENCE [LARGE SCALE GENOMIC DNA]</scope>
    <source>
        <strain evidence="11 12">IRF9</strain>
    </source>
</reference>
<gene>
    <name evidence="11" type="ORF">Gferi_22320</name>
</gene>
<dbReference type="OrthoDB" id="45144at2"/>
<dbReference type="GO" id="GO:0005886">
    <property type="term" value="C:plasma membrane"/>
    <property type="evidence" value="ECO:0007669"/>
    <property type="project" value="UniProtKB-SubCell"/>
</dbReference>
<dbReference type="Pfam" id="PF04290">
    <property type="entry name" value="DctQ"/>
    <property type="match status" value="1"/>
</dbReference>
<keyword evidence="5 9" id="KW-0812">Transmembrane</keyword>
<feature type="domain" description="Tripartite ATP-independent periplasmic transporters DctQ component" evidence="10">
    <location>
        <begin position="20"/>
        <end position="149"/>
    </location>
</feature>
<keyword evidence="7 9" id="KW-0472">Membrane</keyword>
<dbReference type="Proteomes" id="UP000095743">
    <property type="component" value="Chromosome"/>
</dbReference>
<keyword evidence="3" id="KW-1003">Cell membrane</keyword>
<dbReference type="STRING" id="1424294.Gferi_22320"/>
<feature type="transmembrane region" description="Helical" evidence="9">
    <location>
        <begin position="83"/>
        <end position="104"/>
    </location>
</feature>
<evidence type="ECO:0000256" key="2">
    <source>
        <dbReference type="ARBA" id="ARBA00022448"/>
    </source>
</evidence>
<evidence type="ECO:0000259" key="10">
    <source>
        <dbReference type="Pfam" id="PF04290"/>
    </source>
</evidence>
<feature type="transmembrane region" description="Helical" evidence="9">
    <location>
        <begin position="12"/>
        <end position="32"/>
    </location>
</feature>
<evidence type="ECO:0000256" key="1">
    <source>
        <dbReference type="ARBA" id="ARBA00004429"/>
    </source>
</evidence>
<evidence type="ECO:0000256" key="4">
    <source>
        <dbReference type="ARBA" id="ARBA00022519"/>
    </source>
</evidence>
<dbReference type="InterPro" id="IPR055348">
    <property type="entry name" value="DctQ"/>
</dbReference>
<dbReference type="InterPro" id="IPR007387">
    <property type="entry name" value="TRAP_DctQ"/>
</dbReference>
<dbReference type="PANTHER" id="PTHR35011:SF2">
    <property type="entry name" value="2,3-DIKETO-L-GULONATE TRAP TRANSPORTER SMALL PERMEASE PROTEIN YIAM"/>
    <property type="match status" value="1"/>
</dbReference>
<feature type="transmembrane region" description="Helical" evidence="9">
    <location>
        <begin position="124"/>
        <end position="145"/>
    </location>
</feature>
<dbReference type="GO" id="GO:0022857">
    <property type="term" value="F:transmembrane transporter activity"/>
    <property type="evidence" value="ECO:0007669"/>
    <property type="project" value="TreeGrafter"/>
</dbReference>
<keyword evidence="4" id="KW-0997">Cell inner membrane</keyword>
<keyword evidence="6 9" id="KW-1133">Transmembrane helix</keyword>
<keyword evidence="2" id="KW-0813">Transport</keyword>
<evidence type="ECO:0000256" key="5">
    <source>
        <dbReference type="ARBA" id="ARBA00022692"/>
    </source>
</evidence>
<dbReference type="PANTHER" id="PTHR35011">
    <property type="entry name" value="2,3-DIKETO-L-GULONATE TRAP TRANSPORTER SMALL PERMEASE PROTEIN YIAM"/>
    <property type="match status" value="1"/>
</dbReference>
<organism evidence="11 12">
    <name type="scientific">Geosporobacter ferrireducens</name>
    <dbReference type="NCBI Taxonomy" id="1424294"/>
    <lineage>
        <taxon>Bacteria</taxon>
        <taxon>Bacillati</taxon>
        <taxon>Bacillota</taxon>
        <taxon>Clostridia</taxon>
        <taxon>Peptostreptococcales</taxon>
        <taxon>Thermotaleaceae</taxon>
        <taxon>Geosporobacter</taxon>
    </lineage>
</organism>
<dbReference type="EMBL" id="CP017269">
    <property type="protein sequence ID" value="AOT72030.1"/>
    <property type="molecule type" value="Genomic_DNA"/>
</dbReference>
<comment type="subcellular location">
    <subcellularLocation>
        <location evidence="1">Cell inner membrane</location>
        <topology evidence="1">Multi-pass membrane protein</topology>
    </subcellularLocation>
</comment>
<evidence type="ECO:0000256" key="6">
    <source>
        <dbReference type="ARBA" id="ARBA00022989"/>
    </source>
</evidence>
<keyword evidence="12" id="KW-1185">Reference proteome</keyword>
<evidence type="ECO:0000256" key="7">
    <source>
        <dbReference type="ARBA" id="ARBA00023136"/>
    </source>
</evidence>
<protein>
    <recommendedName>
        <fullName evidence="10">Tripartite ATP-independent periplasmic transporters DctQ component domain-containing protein</fullName>
    </recommendedName>
</protein>
<evidence type="ECO:0000313" key="12">
    <source>
        <dbReference type="Proteomes" id="UP000095743"/>
    </source>
</evidence>